<dbReference type="GO" id="GO:0016787">
    <property type="term" value="F:hydrolase activity"/>
    <property type="evidence" value="ECO:0007669"/>
    <property type="project" value="UniProtKB-KW"/>
</dbReference>
<comment type="caution">
    <text evidence="1">The sequence shown here is derived from an EMBL/GenBank/DDBJ whole genome shotgun (WGS) entry which is preliminary data.</text>
</comment>
<evidence type="ECO:0000313" key="2">
    <source>
        <dbReference type="Proteomes" id="UP000886822"/>
    </source>
</evidence>
<gene>
    <name evidence="1" type="ORF">H9875_04915</name>
</gene>
<sequence length="252" mass="27877">MRHTRLLISFIVTGLLFAGLLGAWSTHHQVLHDAHYPQTRTATLLLPGDGGNWLSLRSMTLTLSQPHVATHSLTAHVATNGTVTWDQLAPVRDNNPIIPVLFADNTHPQRESDQLVTVLSQLRTRYHISRVNLVGHSSGGMIALDYLNQATLAPVTVDHLVCIGADFPGQSPLRRDYPQLRVLNLAGVIDNVPNDGEVPVSDAQQLRPLVTGHVASYRLRLVRGHLWQTEHSLLHENGQVDRQIADFIYPPS</sequence>
<evidence type="ECO:0000313" key="1">
    <source>
        <dbReference type="EMBL" id="HIW71952.1"/>
    </source>
</evidence>
<reference evidence="1" key="2">
    <citation type="submission" date="2021-04" db="EMBL/GenBank/DDBJ databases">
        <authorList>
            <person name="Gilroy R."/>
        </authorList>
    </citation>
    <scope>NUCLEOTIDE SEQUENCE</scope>
    <source>
        <strain evidence="1">CHK173-259</strain>
    </source>
</reference>
<reference evidence="1" key="1">
    <citation type="journal article" date="2021" name="PeerJ">
        <title>Extensive microbial diversity within the chicken gut microbiome revealed by metagenomics and culture.</title>
        <authorList>
            <person name="Gilroy R."/>
            <person name="Ravi A."/>
            <person name="Getino M."/>
            <person name="Pursley I."/>
            <person name="Horton D.L."/>
            <person name="Alikhan N.F."/>
            <person name="Baker D."/>
            <person name="Gharbi K."/>
            <person name="Hall N."/>
            <person name="Watson M."/>
            <person name="Adriaenssens E.M."/>
            <person name="Foster-Nyarko E."/>
            <person name="Jarju S."/>
            <person name="Secka A."/>
            <person name="Antonio M."/>
            <person name="Oren A."/>
            <person name="Chaudhuri R.R."/>
            <person name="La Ragione R."/>
            <person name="Hildebrand F."/>
            <person name="Pallen M.J."/>
        </authorList>
    </citation>
    <scope>NUCLEOTIDE SEQUENCE</scope>
    <source>
        <strain evidence="1">CHK173-259</strain>
    </source>
</reference>
<dbReference type="Proteomes" id="UP000886822">
    <property type="component" value="Unassembled WGS sequence"/>
</dbReference>
<dbReference type="InterPro" id="IPR029058">
    <property type="entry name" value="AB_hydrolase_fold"/>
</dbReference>
<protein>
    <submittedName>
        <fullName evidence="1">Alpha/beta hydrolase</fullName>
    </submittedName>
</protein>
<dbReference type="InterPro" id="IPR010315">
    <property type="entry name" value="DUF915_hydro-like"/>
</dbReference>
<dbReference type="EMBL" id="DXGJ01000036">
    <property type="protein sequence ID" value="HIW71952.1"/>
    <property type="molecule type" value="Genomic_DNA"/>
</dbReference>
<dbReference type="Gene3D" id="3.40.50.1820">
    <property type="entry name" value="alpha/beta hydrolase"/>
    <property type="match status" value="2"/>
</dbReference>
<dbReference type="SUPFAM" id="SSF53474">
    <property type="entry name" value="alpha/beta-Hydrolases"/>
    <property type="match status" value="1"/>
</dbReference>
<organism evidence="1 2">
    <name type="scientific">Candidatus Levilactobacillus faecigallinarum</name>
    <dbReference type="NCBI Taxonomy" id="2838638"/>
    <lineage>
        <taxon>Bacteria</taxon>
        <taxon>Bacillati</taxon>
        <taxon>Bacillota</taxon>
        <taxon>Bacilli</taxon>
        <taxon>Lactobacillales</taxon>
        <taxon>Lactobacillaceae</taxon>
        <taxon>Levilactobacillus</taxon>
    </lineage>
</organism>
<accession>A0A9D1U509</accession>
<proteinExistence type="predicted"/>
<keyword evidence="1" id="KW-0378">Hydrolase</keyword>
<dbReference type="Pfam" id="PF06028">
    <property type="entry name" value="DUF915"/>
    <property type="match status" value="2"/>
</dbReference>
<name>A0A9D1U509_9LACO</name>
<dbReference type="AlphaFoldDB" id="A0A9D1U509"/>